<reference evidence="1" key="1">
    <citation type="submission" date="2017-10" db="EMBL/GenBank/DDBJ databases">
        <title>Genome sequence of cellulolytic Lachnospiraceae bacterium XHS1971 isolated from hotspring sediment.</title>
        <authorList>
            <person name="Vasudevan G."/>
            <person name="Joshi A.J."/>
            <person name="Hivarkar S."/>
            <person name="Lanjekar V.B."/>
            <person name="Dhakephalkar P.K."/>
            <person name="Dagar S."/>
        </authorList>
    </citation>
    <scope>NUCLEOTIDE SEQUENCE</scope>
    <source>
        <strain evidence="1">XHS1971</strain>
    </source>
</reference>
<evidence type="ECO:0000313" key="2">
    <source>
        <dbReference type="Proteomes" id="UP000224460"/>
    </source>
</evidence>
<keyword evidence="2" id="KW-1185">Reference proteome</keyword>
<dbReference type="Proteomes" id="UP000224460">
    <property type="component" value="Unassembled WGS sequence"/>
</dbReference>
<name>A0AC61D9A8_9FIRM</name>
<gene>
    <name evidence="1" type="ORF">CS063_16610</name>
</gene>
<accession>A0AC61D9A8</accession>
<organism evidence="1 2">
    <name type="scientific">Sporanaerobium hydrogeniformans</name>
    <dbReference type="NCBI Taxonomy" id="3072179"/>
    <lineage>
        <taxon>Bacteria</taxon>
        <taxon>Bacillati</taxon>
        <taxon>Bacillota</taxon>
        <taxon>Clostridia</taxon>
        <taxon>Lachnospirales</taxon>
        <taxon>Lachnospiraceae</taxon>
        <taxon>Sporanaerobium</taxon>
    </lineage>
</organism>
<comment type="caution">
    <text evidence="1">The sequence shown here is derived from an EMBL/GenBank/DDBJ whole genome shotgun (WGS) entry which is preliminary data.</text>
</comment>
<evidence type="ECO:0000313" key="1">
    <source>
        <dbReference type="EMBL" id="PHV69276.1"/>
    </source>
</evidence>
<dbReference type="EMBL" id="PEDL01000036">
    <property type="protein sequence ID" value="PHV69276.1"/>
    <property type="molecule type" value="Genomic_DNA"/>
</dbReference>
<protein>
    <submittedName>
        <fullName evidence="1">Uncharacterized protein</fullName>
    </submittedName>
</protein>
<sequence>MNTLEKKKPNKKPIIGIVLGIILGILGFVMFKSGILYTLGGEKELIVDIPIIELNISDNSYIGFNKNQIFKVTRDGVTAYDLKGQQLWADALSLENYIVKQRGSYIAVGEKEGKSITLFSDKGKQGEVQSSNKILYFSINEKGGIVTIEEGVDSHTVSAYDSKGRFLGGRVTYSKDSGYPVVAELSPTNNLLLISYININKPALTSEIVAVELGANEEDVMDNVVYGLEQKDNLVYEIEFLKDNEWMSIGDKTMSSYDLDGNPIATINNINCVFTPYNISISRYGEGYLPIIATDSMTQNTVHRADYLIYINGQGEEILRKEIGEPVTYYYANDKGVIIGTRDNYKGYNKLGVLLFEYRPTADISKVFYIPETKTGIAVARDKVMLLKPKKEEKK</sequence>
<proteinExistence type="predicted"/>